<protein>
    <submittedName>
        <fullName evidence="1">Uncharacterized protein</fullName>
    </submittedName>
</protein>
<comment type="caution">
    <text evidence="1">The sequence shown here is derived from an EMBL/GenBank/DDBJ whole genome shotgun (WGS) entry which is preliminary data.</text>
</comment>
<dbReference type="AlphaFoldDB" id="A0A6A8A3P3"/>
<dbReference type="Proteomes" id="UP000435138">
    <property type="component" value="Unassembled WGS sequence"/>
</dbReference>
<accession>A0A6A8A3P3</accession>
<gene>
    <name evidence="1" type="ORF">GAO09_03760</name>
</gene>
<keyword evidence="2" id="KW-1185">Reference proteome</keyword>
<sequence>MRVPLGLTVRDLGFRAQKNAARILRLPEENPDSKNLATSVSFASAYRALICSGRR</sequence>
<dbReference type="RefSeq" id="WP_153352741.1">
    <property type="nucleotide sequence ID" value="NZ_JAYKOO010000006.1"/>
</dbReference>
<proteinExistence type="predicted"/>
<evidence type="ECO:0000313" key="1">
    <source>
        <dbReference type="EMBL" id="MQY45184.1"/>
    </source>
</evidence>
<name>A0A6A8A3P3_9HYPH</name>
<evidence type="ECO:0000313" key="2">
    <source>
        <dbReference type="Proteomes" id="UP000435138"/>
    </source>
</evidence>
<dbReference type="EMBL" id="WIXI01000024">
    <property type="protein sequence ID" value="MQY45184.1"/>
    <property type="molecule type" value="Genomic_DNA"/>
</dbReference>
<organism evidence="1 2">
    <name type="scientific">Endobacterium cereale</name>
    <dbReference type="NCBI Taxonomy" id="2663029"/>
    <lineage>
        <taxon>Bacteria</taxon>
        <taxon>Pseudomonadati</taxon>
        <taxon>Pseudomonadota</taxon>
        <taxon>Alphaproteobacteria</taxon>
        <taxon>Hyphomicrobiales</taxon>
        <taxon>Rhizobiaceae</taxon>
        <taxon>Endobacterium</taxon>
    </lineage>
</organism>
<reference evidence="1 2" key="1">
    <citation type="submission" date="2019-11" db="EMBL/GenBank/DDBJ databases">
        <title>Genome analysis of Rhizobacterium cereale a novel genus and species isolated from maize roots in North Spain.</title>
        <authorList>
            <person name="Menendez E."/>
            <person name="Flores-Felix J.D."/>
            <person name="Ramirez-Bahena M.-H."/>
            <person name="Igual J.M."/>
            <person name="Garcia-Fraile P."/>
            <person name="Peix A."/>
            <person name="Velazquez E."/>
        </authorList>
    </citation>
    <scope>NUCLEOTIDE SEQUENCE [LARGE SCALE GENOMIC DNA]</scope>
    <source>
        <strain evidence="1 2">RZME27</strain>
    </source>
</reference>